<keyword evidence="2 9" id="KW-0808">Transferase</keyword>
<dbReference type="Gene3D" id="3.30.460.10">
    <property type="entry name" value="Beta Polymerase, domain 2"/>
    <property type="match status" value="1"/>
</dbReference>
<dbReference type="RefSeq" id="WP_124776712.1">
    <property type="nucleotide sequence ID" value="NZ_RQZA01000003.1"/>
</dbReference>
<dbReference type="InterPro" id="IPR043519">
    <property type="entry name" value="NT_sf"/>
</dbReference>
<evidence type="ECO:0000256" key="7">
    <source>
        <dbReference type="ARBA" id="ARBA00022842"/>
    </source>
</evidence>
<evidence type="ECO:0000259" key="8">
    <source>
        <dbReference type="Pfam" id="PF18765"/>
    </source>
</evidence>
<organism evidence="9 10">
    <name type="scientific">Streptococcus minor</name>
    <dbReference type="NCBI Taxonomy" id="229549"/>
    <lineage>
        <taxon>Bacteria</taxon>
        <taxon>Bacillati</taxon>
        <taxon>Bacillota</taxon>
        <taxon>Bacilli</taxon>
        <taxon>Lactobacillales</taxon>
        <taxon>Streptococcaceae</taxon>
        <taxon>Streptococcus</taxon>
    </lineage>
</organism>
<dbReference type="GO" id="GO:0016779">
    <property type="term" value="F:nucleotidyltransferase activity"/>
    <property type="evidence" value="ECO:0007669"/>
    <property type="project" value="UniProtKB-KW"/>
</dbReference>
<evidence type="ECO:0000313" key="10">
    <source>
        <dbReference type="Proteomes" id="UP000281771"/>
    </source>
</evidence>
<keyword evidence="7" id="KW-0460">Magnesium</keyword>
<evidence type="ECO:0000256" key="2">
    <source>
        <dbReference type="ARBA" id="ARBA00022679"/>
    </source>
</evidence>
<dbReference type="InterPro" id="IPR052038">
    <property type="entry name" value="Type-VII_TA_antitoxin"/>
</dbReference>
<comment type="cofactor">
    <cofactor evidence="1">
        <name>Mg(2+)</name>
        <dbReference type="ChEBI" id="CHEBI:18420"/>
    </cofactor>
</comment>
<protein>
    <submittedName>
        <fullName evidence="9">Nucleotidyltransferase domain-containing protein</fullName>
    </submittedName>
</protein>
<dbReference type="SUPFAM" id="SSF81301">
    <property type="entry name" value="Nucleotidyltransferase"/>
    <property type="match status" value="1"/>
</dbReference>
<keyword evidence="4" id="KW-0479">Metal-binding</keyword>
<keyword evidence="6" id="KW-0067">ATP-binding</keyword>
<accession>A0A3P1VBW2</accession>
<proteinExistence type="predicted"/>
<evidence type="ECO:0000256" key="1">
    <source>
        <dbReference type="ARBA" id="ARBA00001946"/>
    </source>
</evidence>
<dbReference type="EMBL" id="RQZA01000003">
    <property type="protein sequence ID" value="RRD31694.1"/>
    <property type="molecule type" value="Genomic_DNA"/>
</dbReference>
<dbReference type="Proteomes" id="UP000281771">
    <property type="component" value="Unassembled WGS sequence"/>
</dbReference>
<keyword evidence="5" id="KW-0547">Nucleotide-binding</keyword>
<dbReference type="CDD" id="cd05403">
    <property type="entry name" value="NT_KNTase_like"/>
    <property type="match status" value="1"/>
</dbReference>
<dbReference type="PANTHER" id="PTHR33571:SF12">
    <property type="entry name" value="BSL3053 PROTEIN"/>
    <property type="match status" value="1"/>
</dbReference>
<gene>
    <name evidence="9" type="ORF">EII38_04450</name>
</gene>
<dbReference type="InterPro" id="IPR041633">
    <property type="entry name" value="Polbeta"/>
</dbReference>
<evidence type="ECO:0000256" key="3">
    <source>
        <dbReference type="ARBA" id="ARBA00022695"/>
    </source>
</evidence>
<feature type="domain" description="Polymerase beta nucleotidyltransferase" evidence="8">
    <location>
        <begin position="10"/>
        <end position="71"/>
    </location>
</feature>
<keyword evidence="3" id="KW-0548">Nucleotidyltransferase</keyword>
<dbReference type="Pfam" id="PF18765">
    <property type="entry name" value="Polbeta"/>
    <property type="match status" value="1"/>
</dbReference>
<dbReference type="PANTHER" id="PTHR33571">
    <property type="entry name" value="SSL8005 PROTEIN"/>
    <property type="match status" value="1"/>
</dbReference>
<keyword evidence="10" id="KW-1185">Reference proteome</keyword>
<dbReference type="AlphaFoldDB" id="A0A3P1VBW2"/>
<sequence>MVYTIEELREKVKPIAKKYQLSKVYLFGSYARNEADDQSDIDLAIEQISDDYYSVYCDYVELFGGNVDVLPVSTLLYPKTNIGQLVKRNFLKERVLLYEEG</sequence>
<reference evidence="9 10" key="1">
    <citation type="submission" date="2018-11" db="EMBL/GenBank/DDBJ databases">
        <title>Genomes From Bacteria Associated with the Canine Oral Cavity: a Test Case for Automated Genome-Based Taxonomic Assignment.</title>
        <authorList>
            <person name="Coil D.A."/>
            <person name="Jospin G."/>
            <person name="Darling A.E."/>
            <person name="Wallis C."/>
            <person name="Davis I.J."/>
            <person name="Harris S."/>
            <person name="Eisen J.A."/>
            <person name="Holcombe L.J."/>
            <person name="O'Flynn C."/>
        </authorList>
    </citation>
    <scope>NUCLEOTIDE SEQUENCE [LARGE SCALE GENOMIC DNA]</scope>
    <source>
        <strain evidence="9 10">OH4621_COT-116</strain>
    </source>
</reference>
<comment type="caution">
    <text evidence="9">The sequence shown here is derived from an EMBL/GenBank/DDBJ whole genome shotgun (WGS) entry which is preliminary data.</text>
</comment>
<evidence type="ECO:0000313" key="9">
    <source>
        <dbReference type="EMBL" id="RRD31694.1"/>
    </source>
</evidence>
<name>A0A3P1VBW2_9STRE</name>
<evidence type="ECO:0000256" key="6">
    <source>
        <dbReference type="ARBA" id="ARBA00022840"/>
    </source>
</evidence>
<evidence type="ECO:0000256" key="5">
    <source>
        <dbReference type="ARBA" id="ARBA00022741"/>
    </source>
</evidence>
<dbReference type="GO" id="GO:0046872">
    <property type="term" value="F:metal ion binding"/>
    <property type="evidence" value="ECO:0007669"/>
    <property type="project" value="UniProtKB-KW"/>
</dbReference>
<evidence type="ECO:0000256" key="4">
    <source>
        <dbReference type="ARBA" id="ARBA00022723"/>
    </source>
</evidence>
<dbReference type="GO" id="GO:0005524">
    <property type="term" value="F:ATP binding"/>
    <property type="evidence" value="ECO:0007669"/>
    <property type="project" value="UniProtKB-KW"/>
</dbReference>